<keyword evidence="6" id="KW-1185">Reference proteome</keyword>
<dbReference type="Proteomes" id="UP000187464">
    <property type="component" value="Chromosome I"/>
</dbReference>
<evidence type="ECO:0000313" key="5">
    <source>
        <dbReference type="EMBL" id="SCD20881.1"/>
    </source>
</evidence>
<dbReference type="KEGG" id="psac:PSM36_2074"/>
<organism evidence="5 6">
    <name type="scientific">Proteiniphilum saccharofermentans</name>
    <dbReference type="NCBI Taxonomy" id="1642647"/>
    <lineage>
        <taxon>Bacteria</taxon>
        <taxon>Pseudomonadati</taxon>
        <taxon>Bacteroidota</taxon>
        <taxon>Bacteroidia</taxon>
        <taxon>Bacteroidales</taxon>
        <taxon>Dysgonomonadaceae</taxon>
        <taxon>Proteiniphilum</taxon>
    </lineage>
</organism>
<evidence type="ECO:0000313" key="6">
    <source>
        <dbReference type="Proteomes" id="UP000187464"/>
    </source>
</evidence>
<dbReference type="NCBIfam" id="TIGR04056">
    <property type="entry name" value="OMP_RagA_SusC"/>
    <property type="match status" value="1"/>
</dbReference>
<proteinExistence type="predicted"/>
<dbReference type="RefSeq" id="WP_076930811.1">
    <property type="nucleotide sequence ID" value="NZ_LT605205.1"/>
</dbReference>
<dbReference type="Gene3D" id="2.170.130.10">
    <property type="entry name" value="TonB-dependent receptor, plug domain"/>
    <property type="match status" value="1"/>
</dbReference>
<dbReference type="AlphaFoldDB" id="A0A1R3SZF9"/>
<evidence type="ECO:0000256" key="2">
    <source>
        <dbReference type="ARBA" id="ARBA00023136"/>
    </source>
</evidence>
<evidence type="ECO:0000259" key="4">
    <source>
        <dbReference type="Pfam" id="PF07715"/>
    </source>
</evidence>
<dbReference type="STRING" id="1642647.PSM36_2074"/>
<dbReference type="Pfam" id="PF07715">
    <property type="entry name" value="Plug"/>
    <property type="match status" value="1"/>
</dbReference>
<feature type="domain" description="TonB-dependent receptor plug" evidence="4">
    <location>
        <begin position="43"/>
        <end position="146"/>
    </location>
</feature>
<dbReference type="InterPro" id="IPR037066">
    <property type="entry name" value="Plug_dom_sf"/>
</dbReference>
<keyword evidence="3" id="KW-0998">Cell outer membrane</keyword>
<keyword evidence="2" id="KW-0472">Membrane</keyword>
<dbReference type="Gene3D" id="2.40.170.20">
    <property type="entry name" value="TonB-dependent receptor, beta-barrel domain"/>
    <property type="match status" value="1"/>
</dbReference>
<sequence>MKENNINRLAAFIIFLIINTGLYAEHPDSTLLNISFGQQDRVRATSSLSEVSGGDLRKSHVATLSNAFFGRFSGMTTIQTDGEPGYDEATLYLRGPHSMRSNSFIILVDGFETDGFNQLTAEEIESVTYLKDAAALAVHGISGANGALLITTKRGSKTDRKLKISFKARYGLQTPTYLPQFENSYNYARLYNEALQNDGMSPLYTEKDLEGYQSGADPYYYPDVNWYNEVLSKTSDLQDYTLSFSGGNNFSRYYVMAGYMGSNGLYAHTDGKNNSNISFQRINFRANVDIDVSSNLSFALNLGGRIEDRMFPNTGTATFWQHMATYAPNLYPVRTPGGQITGTANYPDNPIGSLLEEGYGSRHSRNVQGIVTAKYKLPFTDGLGVFGGIALSSNYQSGYNKTKSYAYYEPVRTVSQTGEDSLYYVRRGTDTDLVVSTGNDGETNRMGIHAGVEYEKNFDRHDLNLLVMHKQDSYSTFGEQSVYAKQNLLGRFSYAFDRKYLAELSFSYSGTDNYKKGHRFGLFPALSLGWVLSNEDFMPETDHINFLKIRGSAGLLGNDKGAERFAYNQYWGTASSQGYYFGTGVTYYGALVQLALADPRFTWEKAMVYNAGIDAVFLNNRLSLAADFYLENRYDILVNVTNTMPSFSGVNFSTMQNKGKTRNQGVEVSVRYTDKIGEVGYFAGLGGSMSRTKIIASYETPHKEQARYTQGRPLGQRFGLEAIGFFRDNTDIENSPLQTFSNVRPGDLKYKDQNDDGIIDINDEVAIGHPSVPEISYSANLGASWKGFDVEFLFDGNTNRSVYLSGYMFWPFINDYNISKWTTERRWTPETADRAAAPRLGVQANANNYRSSDFWVRNISLLRLRNAEIGWTYAGKALQRARIEKFRVYLSTLNLFTLDNLDADVDPETLSVGYPTLKTFSLGVTLDF</sequence>
<evidence type="ECO:0000256" key="3">
    <source>
        <dbReference type="ARBA" id="ARBA00023237"/>
    </source>
</evidence>
<dbReference type="GO" id="GO:0009279">
    <property type="term" value="C:cell outer membrane"/>
    <property type="evidence" value="ECO:0007669"/>
    <property type="project" value="UniProtKB-SubCell"/>
</dbReference>
<dbReference type="InterPro" id="IPR012910">
    <property type="entry name" value="Plug_dom"/>
</dbReference>
<reference evidence="5 6" key="1">
    <citation type="submission" date="2016-08" db="EMBL/GenBank/DDBJ databases">
        <authorList>
            <person name="Seilhamer J.J."/>
        </authorList>
    </citation>
    <scope>NUCLEOTIDE SEQUENCE [LARGE SCALE GENOMIC DNA]</scope>
    <source>
        <strain evidence="5">M3/6</strain>
    </source>
</reference>
<protein>
    <submittedName>
        <fullName evidence="5">SusC/RagA family</fullName>
    </submittedName>
</protein>
<dbReference type="InterPro" id="IPR023996">
    <property type="entry name" value="TonB-dep_OMP_SusC/RagA"/>
</dbReference>
<evidence type="ECO:0000256" key="1">
    <source>
        <dbReference type="ARBA" id="ARBA00004442"/>
    </source>
</evidence>
<comment type="subcellular location">
    <subcellularLocation>
        <location evidence="1">Cell outer membrane</location>
    </subcellularLocation>
</comment>
<dbReference type="SUPFAM" id="SSF56935">
    <property type="entry name" value="Porins"/>
    <property type="match status" value="1"/>
</dbReference>
<gene>
    <name evidence="5" type="ORF">PSM36_2074</name>
</gene>
<accession>A0A1R3SZF9</accession>
<dbReference type="InterPro" id="IPR036942">
    <property type="entry name" value="Beta-barrel_TonB_sf"/>
</dbReference>
<dbReference type="EMBL" id="LT605205">
    <property type="protein sequence ID" value="SCD20881.1"/>
    <property type="molecule type" value="Genomic_DNA"/>
</dbReference>
<name>A0A1R3SZF9_9BACT</name>